<proteinExistence type="inferred from homology"/>
<evidence type="ECO:0000256" key="5">
    <source>
        <dbReference type="SAM" id="SignalP"/>
    </source>
</evidence>
<dbReference type="NCBIfam" id="TIGR00787">
    <property type="entry name" value="dctP"/>
    <property type="match status" value="1"/>
</dbReference>
<sequence length="333" mass="36957">MQRNRVFFSLTMTCAILLLSVQTIFAAEFSLKYAHVQPDTHVTNRSALWLADQLKKETNGRIELKVFPSGVLGRDNEMLDGLEAGDIDIAWISSANLGTSITEFNVFSLPYLFSSDAHYNKVFAKSSPVMQLLATYVDKSPYGIVLGGMLGGVSRQAFNNYRPIVKPEDLKGLKIRVQNSPVEMKVWTQLGAAPQQLAWTEIYTSLQTSVVHAAEASIDAYFQNKFFEVSKYLSLTNHQYMALPILIGKKTLKKLPDDLRATLVRLTEESGIHGIGLYQGDQAELLKTKVPEFNVQLNEAQTGLFKAKVADLIAEESKKYGGGDILTLIDAVK</sequence>
<dbReference type="Gene3D" id="3.40.190.170">
    <property type="entry name" value="Bacterial extracellular solute-binding protein, family 7"/>
    <property type="match status" value="1"/>
</dbReference>
<feature type="signal peptide" evidence="5">
    <location>
        <begin position="1"/>
        <end position="26"/>
    </location>
</feature>
<keyword evidence="3" id="KW-0813">Transport</keyword>
<comment type="subcellular location">
    <subcellularLocation>
        <location evidence="1">Cell envelope</location>
    </subcellularLocation>
</comment>
<reference evidence="6" key="1">
    <citation type="submission" date="2016-04" db="EMBL/GenBank/DDBJ databases">
        <authorList>
            <person name="Evans L.H."/>
            <person name="Alamgir A."/>
            <person name="Owens N."/>
            <person name="Weber N.D."/>
            <person name="Virtaneva K."/>
            <person name="Barbian K."/>
            <person name="Babar A."/>
            <person name="Rosenke K."/>
        </authorList>
    </citation>
    <scope>NUCLEOTIDE SEQUENCE</scope>
    <source>
        <strain evidence="6">86</strain>
    </source>
</reference>
<name>A0A212K2V7_9DELT</name>
<dbReference type="InterPro" id="IPR004682">
    <property type="entry name" value="TRAP_DctP"/>
</dbReference>
<evidence type="ECO:0000256" key="2">
    <source>
        <dbReference type="ARBA" id="ARBA00009023"/>
    </source>
</evidence>
<keyword evidence="4 5" id="KW-0732">Signal</keyword>
<dbReference type="CDD" id="cd13603">
    <property type="entry name" value="PBP2_TRAP_Siap_TeaA_like"/>
    <property type="match status" value="1"/>
</dbReference>
<dbReference type="PIRSF" id="PIRSF006470">
    <property type="entry name" value="DctB"/>
    <property type="match status" value="1"/>
</dbReference>
<evidence type="ECO:0000256" key="4">
    <source>
        <dbReference type="ARBA" id="ARBA00022729"/>
    </source>
</evidence>
<accession>A0A212K2V7</accession>
<comment type="similarity">
    <text evidence="2">Belongs to the bacterial solute-binding protein 7 family.</text>
</comment>
<gene>
    <name evidence="6" type="ORF">KL86DPRO_20575</name>
</gene>
<dbReference type="PANTHER" id="PTHR33376:SF4">
    <property type="entry name" value="SIALIC ACID-BINDING PERIPLASMIC PROTEIN SIAP"/>
    <property type="match status" value="1"/>
</dbReference>
<evidence type="ECO:0000256" key="3">
    <source>
        <dbReference type="ARBA" id="ARBA00022448"/>
    </source>
</evidence>
<evidence type="ECO:0000313" key="6">
    <source>
        <dbReference type="EMBL" id="SBW05938.1"/>
    </source>
</evidence>
<dbReference type="AlphaFoldDB" id="A0A212K2V7"/>
<evidence type="ECO:0000256" key="1">
    <source>
        <dbReference type="ARBA" id="ARBA00004196"/>
    </source>
</evidence>
<dbReference type="Pfam" id="PF03480">
    <property type="entry name" value="DctP"/>
    <property type="match status" value="1"/>
</dbReference>
<dbReference type="InterPro" id="IPR018389">
    <property type="entry name" value="DctP_fam"/>
</dbReference>
<protein>
    <submittedName>
        <fullName evidence="6">Putative TRAP dicarboxylate transporter-DctP subunit</fullName>
    </submittedName>
</protein>
<dbReference type="PANTHER" id="PTHR33376">
    <property type="match status" value="1"/>
</dbReference>
<organism evidence="6">
    <name type="scientific">uncultured delta proteobacterium</name>
    <dbReference type="NCBI Taxonomy" id="34034"/>
    <lineage>
        <taxon>Bacteria</taxon>
        <taxon>Deltaproteobacteria</taxon>
        <taxon>environmental samples</taxon>
    </lineage>
</organism>
<dbReference type="GO" id="GO:0055085">
    <property type="term" value="P:transmembrane transport"/>
    <property type="evidence" value="ECO:0007669"/>
    <property type="project" value="InterPro"/>
</dbReference>
<dbReference type="InterPro" id="IPR038404">
    <property type="entry name" value="TRAP_DctP_sf"/>
</dbReference>
<dbReference type="SUPFAM" id="SSF53850">
    <property type="entry name" value="Periplasmic binding protein-like II"/>
    <property type="match status" value="1"/>
</dbReference>
<feature type="chain" id="PRO_5012939582" evidence="5">
    <location>
        <begin position="27"/>
        <end position="333"/>
    </location>
</feature>
<dbReference type="GO" id="GO:0030288">
    <property type="term" value="C:outer membrane-bounded periplasmic space"/>
    <property type="evidence" value="ECO:0007669"/>
    <property type="project" value="InterPro"/>
</dbReference>
<dbReference type="NCBIfam" id="NF037995">
    <property type="entry name" value="TRAP_S1"/>
    <property type="match status" value="1"/>
</dbReference>
<dbReference type="EMBL" id="FLUQ01000002">
    <property type="protein sequence ID" value="SBW05938.1"/>
    <property type="molecule type" value="Genomic_DNA"/>
</dbReference>